<evidence type="ECO:0000313" key="2">
    <source>
        <dbReference type="Proteomes" id="UP001152888"/>
    </source>
</evidence>
<keyword evidence="2" id="KW-1185">Reference proteome</keyword>
<proteinExistence type="predicted"/>
<dbReference type="EMBL" id="CAKOFQ010007387">
    <property type="protein sequence ID" value="CAH2000023.1"/>
    <property type="molecule type" value="Genomic_DNA"/>
</dbReference>
<organism evidence="1 2">
    <name type="scientific">Acanthoscelides obtectus</name>
    <name type="common">Bean weevil</name>
    <name type="synonym">Bruchus obtectus</name>
    <dbReference type="NCBI Taxonomy" id="200917"/>
    <lineage>
        <taxon>Eukaryota</taxon>
        <taxon>Metazoa</taxon>
        <taxon>Ecdysozoa</taxon>
        <taxon>Arthropoda</taxon>
        <taxon>Hexapoda</taxon>
        <taxon>Insecta</taxon>
        <taxon>Pterygota</taxon>
        <taxon>Neoptera</taxon>
        <taxon>Endopterygota</taxon>
        <taxon>Coleoptera</taxon>
        <taxon>Polyphaga</taxon>
        <taxon>Cucujiformia</taxon>
        <taxon>Chrysomeloidea</taxon>
        <taxon>Chrysomelidae</taxon>
        <taxon>Bruchinae</taxon>
        <taxon>Bruchini</taxon>
        <taxon>Acanthoscelides</taxon>
    </lineage>
</organism>
<reference evidence="1" key="1">
    <citation type="submission" date="2022-03" db="EMBL/GenBank/DDBJ databases">
        <authorList>
            <person name="Sayadi A."/>
        </authorList>
    </citation>
    <scope>NUCLEOTIDE SEQUENCE</scope>
</reference>
<name>A0A9P0LQS1_ACAOB</name>
<accession>A0A9P0LQS1</accession>
<sequence length="47" mass="5281">MRQLLLLATGTVDPRSLFLIFAKVKKSLGLRSGLYGGWSSNSTFFFR</sequence>
<comment type="caution">
    <text evidence="1">The sequence shown here is derived from an EMBL/GenBank/DDBJ whole genome shotgun (WGS) entry which is preliminary data.</text>
</comment>
<gene>
    <name evidence="1" type="ORF">ACAOBT_LOCUS25309</name>
</gene>
<dbReference type="Proteomes" id="UP001152888">
    <property type="component" value="Unassembled WGS sequence"/>
</dbReference>
<evidence type="ECO:0000313" key="1">
    <source>
        <dbReference type="EMBL" id="CAH2000023.1"/>
    </source>
</evidence>
<dbReference type="AlphaFoldDB" id="A0A9P0LQS1"/>
<protein>
    <submittedName>
        <fullName evidence="1">Uncharacterized protein</fullName>
    </submittedName>
</protein>